<keyword evidence="2" id="KW-1185">Reference proteome</keyword>
<dbReference type="OMA" id="APCPKWG"/>
<dbReference type="Proteomes" id="UP000075243">
    <property type="component" value="Chromosome 8"/>
</dbReference>
<reference evidence="1 2" key="1">
    <citation type="journal article" date="2012" name="Nat. Biotechnol.">
        <title>Draft genome sequence of pigeonpea (Cajanus cajan), an orphan legume crop of resource-poor farmers.</title>
        <authorList>
            <person name="Varshney R.K."/>
            <person name="Chen W."/>
            <person name="Li Y."/>
            <person name="Bharti A.K."/>
            <person name="Saxena R.K."/>
            <person name="Schlueter J.A."/>
            <person name="Donoghue M.T."/>
            <person name="Azam S."/>
            <person name="Fan G."/>
            <person name="Whaley A.M."/>
            <person name="Farmer A.D."/>
            <person name="Sheridan J."/>
            <person name="Iwata A."/>
            <person name="Tuteja R."/>
            <person name="Penmetsa R.V."/>
            <person name="Wu W."/>
            <person name="Upadhyaya H.D."/>
            <person name="Yang S.P."/>
            <person name="Shah T."/>
            <person name="Saxena K.B."/>
            <person name="Michael T."/>
            <person name="McCombie W.R."/>
            <person name="Yang B."/>
            <person name="Zhang G."/>
            <person name="Yang H."/>
            <person name="Wang J."/>
            <person name="Spillane C."/>
            <person name="Cook D.R."/>
            <person name="May G.D."/>
            <person name="Xu X."/>
            <person name="Jackson S.A."/>
        </authorList>
    </citation>
    <scope>NUCLEOTIDE SEQUENCE [LARGE SCALE GENOMIC DNA]</scope>
    <source>
        <strain evidence="2">cv. Asha</strain>
    </source>
</reference>
<sequence length="541" mass="59717">MEPVPIVMYVSSDEEEEEVACLEEKGRRAIDLDWIKEFLDMSDEETNEVVVLDEVKKPELKSKSLDVKKVDDDDEEEEEDDCVVLDGDPENRVTSVEGLSTGSDELVVVGEKGQIACRDYPHPRHLCVKFPYSSAPHEKHCDQCHCYVCDSVAPCLKGTGHLGTDHCHATDKSETWRTLRKNFMLGKTAPLLASSTHVNVIPQNQASRTITMHERSSLYSSLRNHVSSPNAIPECSTATNFTIPSGTNNGRCRVSGSTLVRNRYQSHSVPQHGLGVRNHAIQRVRGHGVSSLGHQFLHSHMMLNRLGSVGVGSTLPMNHSAHGASGFDNHINPAQQYGRYHAATGFLNNRTCYGQNDVCVPQNLLYPDPCSQPNNLRSVSNYSTAYETQLCYLSNGSQNFYANCVQGNNVPSSNVASLSINRVLNEHQVGSQNENACGNVIHCGTTRQYSCQQKHYDTRSMNIYSAKESGAQFTGSTCLGSVDDIKQWLFDEENSVPVGADVALAFDSELNIPSPDLSTFDASTFLYDFENSWDCPAQSLV</sequence>
<dbReference type="EMBL" id="CM003610">
    <property type="protein sequence ID" value="KYP62397.1"/>
    <property type="molecule type" value="Genomic_DNA"/>
</dbReference>
<dbReference type="PANTHER" id="PTHR33443:SF35">
    <property type="entry name" value="VQ DOMAIN-CONTAINING PROTEIN"/>
    <property type="match status" value="1"/>
</dbReference>
<accession>A0A151T5S6</accession>
<dbReference type="Gramene" id="C.cajan_16447.t">
    <property type="protein sequence ID" value="C.cajan_16447.t"/>
    <property type="gene ID" value="C.cajan_16447"/>
</dbReference>
<evidence type="ECO:0000313" key="2">
    <source>
        <dbReference type="Proteomes" id="UP000075243"/>
    </source>
</evidence>
<proteinExistence type="predicted"/>
<evidence type="ECO:0000313" key="1">
    <source>
        <dbReference type="EMBL" id="KYP62397.1"/>
    </source>
</evidence>
<dbReference type="PANTHER" id="PTHR33443">
    <property type="entry name" value="ZGC:112980"/>
    <property type="match status" value="1"/>
</dbReference>
<protein>
    <submittedName>
        <fullName evidence="1">Uncharacterized protein</fullName>
    </submittedName>
</protein>
<gene>
    <name evidence="1" type="ORF">KK1_016929</name>
</gene>
<dbReference type="InterPro" id="IPR053234">
    <property type="entry name" value="RPM1_Interactor"/>
</dbReference>
<dbReference type="AlphaFoldDB" id="A0A151T5S6"/>
<name>A0A151T5S6_CAJCA</name>
<organism evidence="1 2">
    <name type="scientific">Cajanus cajan</name>
    <name type="common">Pigeon pea</name>
    <name type="synonym">Cajanus indicus</name>
    <dbReference type="NCBI Taxonomy" id="3821"/>
    <lineage>
        <taxon>Eukaryota</taxon>
        <taxon>Viridiplantae</taxon>
        <taxon>Streptophyta</taxon>
        <taxon>Embryophyta</taxon>
        <taxon>Tracheophyta</taxon>
        <taxon>Spermatophyta</taxon>
        <taxon>Magnoliopsida</taxon>
        <taxon>eudicotyledons</taxon>
        <taxon>Gunneridae</taxon>
        <taxon>Pentapetalae</taxon>
        <taxon>rosids</taxon>
        <taxon>fabids</taxon>
        <taxon>Fabales</taxon>
        <taxon>Fabaceae</taxon>
        <taxon>Papilionoideae</taxon>
        <taxon>50 kb inversion clade</taxon>
        <taxon>NPAAA clade</taxon>
        <taxon>indigoferoid/millettioid clade</taxon>
        <taxon>Phaseoleae</taxon>
        <taxon>Cajanus</taxon>
    </lineage>
</organism>